<reference evidence="1 2" key="1">
    <citation type="submission" date="2020-07" db="EMBL/GenBank/DDBJ databases">
        <title>Comparative genomics of pyrophilous fungi reveals a link between fire events and developmental genes.</title>
        <authorList>
            <consortium name="DOE Joint Genome Institute"/>
            <person name="Steindorff A.S."/>
            <person name="Carver A."/>
            <person name="Calhoun S."/>
            <person name="Stillman K."/>
            <person name="Liu H."/>
            <person name="Lipzen A."/>
            <person name="Pangilinan J."/>
            <person name="Labutti K."/>
            <person name="Bruns T.D."/>
            <person name="Grigoriev I.V."/>
        </authorList>
    </citation>
    <scope>NUCLEOTIDE SEQUENCE [LARGE SCALE GENOMIC DNA]</scope>
    <source>
        <strain evidence="1 2">CBS 144469</strain>
    </source>
</reference>
<proteinExistence type="predicted"/>
<dbReference type="EMBL" id="JACGCI010000037">
    <property type="protein sequence ID" value="KAF6753816.1"/>
    <property type="molecule type" value="Genomic_DNA"/>
</dbReference>
<organism evidence="1 2">
    <name type="scientific">Ephemerocybe angulata</name>
    <dbReference type="NCBI Taxonomy" id="980116"/>
    <lineage>
        <taxon>Eukaryota</taxon>
        <taxon>Fungi</taxon>
        <taxon>Dikarya</taxon>
        <taxon>Basidiomycota</taxon>
        <taxon>Agaricomycotina</taxon>
        <taxon>Agaricomycetes</taxon>
        <taxon>Agaricomycetidae</taxon>
        <taxon>Agaricales</taxon>
        <taxon>Agaricineae</taxon>
        <taxon>Psathyrellaceae</taxon>
        <taxon>Ephemerocybe</taxon>
    </lineage>
</organism>
<sequence length="78" mass="9419">MRRFRICVLGYVGVAHVRGMWDRVFSVVILLRYHHPEYAACVRYRRLLGMGPILESRLVRGFRVFLHGLRYEYGWTQY</sequence>
<protein>
    <submittedName>
        <fullName evidence="1">Uncharacterized protein</fullName>
    </submittedName>
</protein>
<evidence type="ECO:0000313" key="1">
    <source>
        <dbReference type="EMBL" id="KAF6753816.1"/>
    </source>
</evidence>
<dbReference type="Proteomes" id="UP000521943">
    <property type="component" value="Unassembled WGS sequence"/>
</dbReference>
<dbReference type="AlphaFoldDB" id="A0A8H6M6D7"/>
<comment type="caution">
    <text evidence="1">The sequence shown here is derived from an EMBL/GenBank/DDBJ whole genome shotgun (WGS) entry which is preliminary data.</text>
</comment>
<gene>
    <name evidence="1" type="ORF">DFP72DRAFT_900644</name>
</gene>
<accession>A0A8H6M6D7</accession>
<name>A0A8H6M6D7_9AGAR</name>
<evidence type="ECO:0000313" key="2">
    <source>
        <dbReference type="Proteomes" id="UP000521943"/>
    </source>
</evidence>
<keyword evidence="2" id="KW-1185">Reference proteome</keyword>